<dbReference type="PANTHER" id="PTHR30519">
    <property type="entry name" value="5-METHYLTETRAHYDROPTEROYLTRIGLUTAMATE--HOMOCYSTEINE METHYLTRANSFERASE"/>
    <property type="match status" value="1"/>
</dbReference>
<proteinExistence type="predicted"/>
<evidence type="ECO:0000313" key="5">
    <source>
        <dbReference type="EMBL" id="EGF88815.1"/>
    </source>
</evidence>
<evidence type="ECO:0000256" key="3">
    <source>
        <dbReference type="ARBA" id="ARBA00022833"/>
    </source>
</evidence>
<reference evidence="5 6" key="1">
    <citation type="submission" date="2011-03" db="EMBL/GenBank/DDBJ databases">
        <title>The Genome Sequence of Gemella haemolysans M341.</title>
        <authorList>
            <consortium name="The Broad Institute Genome Sequencing Platform"/>
            <consortium name="The Broad Institute Genome Sequencing Center for Infectious Disease"/>
            <person name="Earl A."/>
            <person name="Ward D."/>
            <person name="Feldgarden M."/>
            <person name="Gevers D."/>
            <person name="Sibley C.D."/>
            <person name="Field T.R."/>
            <person name="Grinwis M."/>
            <person name="Eshaghurshan C.S."/>
            <person name="Surette M.G."/>
            <person name="Young S.K."/>
            <person name="Zeng Q."/>
            <person name="Gargeya S."/>
            <person name="Fitzgerald M."/>
            <person name="Haas B."/>
            <person name="Abouelleil A."/>
            <person name="Alvarado L."/>
            <person name="Arachchi H.M."/>
            <person name="Berlin A."/>
            <person name="Brown A."/>
            <person name="Chapman S.B."/>
            <person name="Chen Z."/>
            <person name="Dunbar C."/>
            <person name="Freedman E."/>
            <person name="Gearin G."/>
            <person name="Gellesch M."/>
            <person name="Goldberg J."/>
            <person name="Griggs A."/>
            <person name="Gujja S."/>
            <person name="Heilman E.R."/>
            <person name="Heiman D."/>
            <person name="Howarth C."/>
            <person name="Larson L."/>
            <person name="Lui A."/>
            <person name="MacDonald P.J.P."/>
            <person name="Mehta T."/>
            <person name="Montmayeur A."/>
            <person name="Murphy C."/>
            <person name="Neiman D."/>
            <person name="Pearson M."/>
            <person name="Priest M."/>
            <person name="Roberts A."/>
            <person name="Saif S."/>
            <person name="Shea T."/>
            <person name="Shenoy N."/>
            <person name="Sisk P."/>
            <person name="Stolte C."/>
            <person name="Sykes S."/>
            <person name="White J."/>
            <person name="Yandava C."/>
            <person name="Wortman J."/>
            <person name="Nusbaum C."/>
            <person name="Birren B."/>
        </authorList>
    </citation>
    <scope>NUCLEOTIDE SEQUENCE [LARGE SCALE GENOMIC DNA]</scope>
    <source>
        <strain evidence="5 6">M341</strain>
    </source>
</reference>
<feature type="domain" description="Cobalamin-independent methionine synthase MetE C-terminal/archaeal" evidence="4">
    <location>
        <begin position="173"/>
        <end position="218"/>
    </location>
</feature>
<dbReference type="SUPFAM" id="SSF51726">
    <property type="entry name" value="UROD/MetE-like"/>
    <property type="match status" value="1"/>
</dbReference>
<organism evidence="5 6">
    <name type="scientific">Gemella haemolysans M341</name>
    <dbReference type="NCBI Taxonomy" id="562981"/>
    <lineage>
        <taxon>Bacteria</taxon>
        <taxon>Bacillati</taxon>
        <taxon>Bacillota</taxon>
        <taxon>Bacilli</taxon>
        <taxon>Bacillales</taxon>
        <taxon>Gemellaceae</taxon>
        <taxon>Gemella</taxon>
    </lineage>
</organism>
<keyword evidence="2" id="KW-0479">Metal-binding</keyword>
<sequence length="222" mass="25571">MDENLFKPFTTSLIGSLPRSKELLMLKESSMKSEKYSNVYLEKYIEETNKVISFQKDCGIEVIVSGELNRDNYMSYIGEIVDGVKLLTLEELKELTGNNENFRKSLEEMDASDNSMNSPICFEKINTGVRLNKLEIEVLKNSSIEHFKCTLPSPYLLTRSMWLKEITGNSYESRNELGEDVVKLLRHEIRELVKEGVKIIQIDEPILSEIVFTNSKSDNSFY</sequence>
<dbReference type="InterPro" id="IPR002629">
    <property type="entry name" value="Met_Synth_C/arc"/>
</dbReference>
<dbReference type="Gene3D" id="3.20.20.210">
    <property type="match status" value="1"/>
</dbReference>
<evidence type="ECO:0000259" key="4">
    <source>
        <dbReference type="Pfam" id="PF01717"/>
    </source>
</evidence>
<gene>
    <name evidence="5" type="ORF">HMPREF0428_00822</name>
</gene>
<dbReference type="GO" id="GO:0009086">
    <property type="term" value="P:methionine biosynthetic process"/>
    <property type="evidence" value="ECO:0007669"/>
    <property type="project" value="InterPro"/>
</dbReference>
<keyword evidence="3" id="KW-0862">Zinc</keyword>
<dbReference type="Pfam" id="PF01717">
    <property type="entry name" value="Meth_synt_2"/>
    <property type="match status" value="2"/>
</dbReference>
<dbReference type="AlphaFoldDB" id="A0AA87AQ11"/>
<comment type="caution">
    <text evidence="5">The sequence shown here is derived from an EMBL/GenBank/DDBJ whole genome shotgun (WGS) entry which is preliminary data.</text>
</comment>
<dbReference type="GO" id="GO:0003871">
    <property type="term" value="F:5-methyltetrahydropteroyltriglutamate-homocysteine S-methyltransferase activity"/>
    <property type="evidence" value="ECO:0007669"/>
    <property type="project" value="InterPro"/>
</dbReference>
<feature type="domain" description="Cobalamin-independent methionine synthase MetE C-terminal/archaeal" evidence="4">
    <location>
        <begin position="9"/>
        <end position="89"/>
    </location>
</feature>
<evidence type="ECO:0000256" key="1">
    <source>
        <dbReference type="ARBA" id="ARBA00001947"/>
    </source>
</evidence>
<name>A0AA87AQ11_9BACL</name>
<evidence type="ECO:0000256" key="2">
    <source>
        <dbReference type="ARBA" id="ARBA00022723"/>
    </source>
</evidence>
<dbReference type="InterPro" id="IPR038071">
    <property type="entry name" value="UROD/MetE-like_sf"/>
</dbReference>
<dbReference type="GO" id="GO:0008270">
    <property type="term" value="F:zinc ion binding"/>
    <property type="evidence" value="ECO:0007669"/>
    <property type="project" value="InterPro"/>
</dbReference>
<comment type="cofactor">
    <cofactor evidence="1">
        <name>Zn(2+)</name>
        <dbReference type="ChEBI" id="CHEBI:29105"/>
    </cofactor>
</comment>
<accession>A0AA87AQ11</accession>
<dbReference type="Proteomes" id="UP000004773">
    <property type="component" value="Unassembled WGS sequence"/>
</dbReference>
<evidence type="ECO:0000313" key="6">
    <source>
        <dbReference type="Proteomes" id="UP000004773"/>
    </source>
</evidence>
<dbReference type="EMBL" id="ACRO01000010">
    <property type="protein sequence ID" value="EGF88815.1"/>
    <property type="molecule type" value="Genomic_DNA"/>
</dbReference>
<protein>
    <recommendedName>
        <fullName evidence="4">Cobalamin-independent methionine synthase MetE C-terminal/archaeal domain-containing protein</fullName>
    </recommendedName>
</protein>